<dbReference type="Proteomes" id="UP000608890">
    <property type="component" value="Unassembled WGS sequence"/>
</dbReference>
<comment type="caution">
    <text evidence="1">The sequence shown here is derived from an EMBL/GenBank/DDBJ whole genome shotgun (WGS) entry which is preliminary data.</text>
</comment>
<protein>
    <submittedName>
        <fullName evidence="1">Uncharacterized protein</fullName>
    </submittedName>
</protein>
<organism evidence="1 2">
    <name type="scientific">Micromonospora sonchi</name>
    <dbReference type="NCBI Taxonomy" id="1763543"/>
    <lineage>
        <taxon>Bacteria</taxon>
        <taxon>Bacillati</taxon>
        <taxon>Actinomycetota</taxon>
        <taxon>Actinomycetes</taxon>
        <taxon>Micromonosporales</taxon>
        <taxon>Micromonosporaceae</taxon>
        <taxon>Micromonospora</taxon>
    </lineage>
</organism>
<evidence type="ECO:0000313" key="2">
    <source>
        <dbReference type="Proteomes" id="UP000608890"/>
    </source>
</evidence>
<gene>
    <name evidence="1" type="ORF">GCM10011608_60070</name>
</gene>
<dbReference type="EMBL" id="BMNB01000053">
    <property type="protein sequence ID" value="GGM66739.1"/>
    <property type="molecule type" value="Genomic_DNA"/>
</dbReference>
<evidence type="ECO:0000313" key="1">
    <source>
        <dbReference type="EMBL" id="GGM66739.1"/>
    </source>
</evidence>
<name>A0A917U8U6_9ACTN</name>
<proteinExistence type="predicted"/>
<dbReference type="AlphaFoldDB" id="A0A917U8U6"/>
<sequence length="82" mass="8841">MTAGSQGPNVEAGADVYSPDRTVRIIASVEGQVDVRVQGLRRHTEDSLALQVRAAARLALAHLQQPIRDARPGDDRSRPGWG</sequence>
<keyword evidence="2" id="KW-1185">Reference proteome</keyword>
<reference evidence="1" key="2">
    <citation type="submission" date="2020-09" db="EMBL/GenBank/DDBJ databases">
        <authorList>
            <person name="Sun Q."/>
            <person name="Zhou Y."/>
        </authorList>
    </citation>
    <scope>NUCLEOTIDE SEQUENCE</scope>
    <source>
        <strain evidence="1">CGMCC 4.7312</strain>
    </source>
</reference>
<reference evidence="1" key="1">
    <citation type="journal article" date="2014" name="Int. J. Syst. Evol. Microbiol.">
        <title>Complete genome sequence of Corynebacterium casei LMG S-19264T (=DSM 44701T), isolated from a smear-ripened cheese.</title>
        <authorList>
            <consortium name="US DOE Joint Genome Institute (JGI-PGF)"/>
            <person name="Walter F."/>
            <person name="Albersmeier A."/>
            <person name="Kalinowski J."/>
            <person name="Ruckert C."/>
        </authorList>
    </citation>
    <scope>NUCLEOTIDE SEQUENCE</scope>
    <source>
        <strain evidence="1">CGMCC 4.7312</strain>
    </source>
</reference>
<accession>A0A917U8U6</accession>